<reference evidence="2" key="1">
    <citation type="journal article" date="2021" name="Genome Biol. Evol.">
        <title>A High-Quality Reference Genome for a Parasitic Bivalve with Doubly Uniparental Inheritance (Bivalvia: Unionida).</title>
        <authorList>
            <person name="Smith C.H."/>
        </authorList>
    </citation>
    <scope>NUCLEOTIDE SEQUENCE</scope>
    <source>
        <strain evidence="2">CHS0354</strain>
    </source>
</reference>
<proteinExistence type="predicted"/>
<evidence type="ECO:0000313" key="3">
    <source>
        <dbReference type="Proteomes" id="UP001195483"/>
    </source>
</evidence>
<evidence type="ECO:0000313" key="2">
    <source>
        <dbReference type="EMBL" id="KAK3597362.1"/>
    </source>
</evidence>
<dbReference type="AlphaFoldDB" id="A0AAE0W1V5"/>
<dbReference type="Proteomes" id="UP001195483">
    <property type="component" value="Unassembled WGS sequence"/>
</dbReference>
<accession>A0AAE0W1V5</accession>
<protein>
    <submittedName>
        <fullName evidence="2">Uncharacterized protein</fullName>
    </submittedName>
</protein>
<gene>
    <name evidence="2" type="ORF">CHS0354_034606</name>
</gene>
<organism evidence="2 3">
    <name type="scientific">Potamilus streckersoni</name>
    <dbReference type="NCBI Taxonomy" id="2493646"/>
    <lineage>
        <taxon>Eukaryota</taxon>
        <taxon>Metazoa</taxon>
        <taxon>Spiralia</taxon>
        <taxon>Lophotrochozoa</taxon>
        <taxon>Mollusca</taxon>
        <taxon>Bivalvia</taxon>
        <taxon>Autobranchia</taxon>
        <taxon>Heteroconchia</taxon>
        <taxon>Palaeoheterodonta</taxon>
        <taxon>Unionida</taxon>
        <taxon>Unionoidea</taxon>
        <taxon>Unionidae</taxon>
        <taxon>Ambleminae</taxon>
        <taxon>Lampsilini</taxon>
        <taxon>Potamilus</taxon>
    </lineage>
</organism>
<feature type="coiled-coil region" evidence="1">
    <location>
        <begin position="207"/>
        <end position="255"/>
    </location>
</feature>
<comment type="caution">
    <text evidence="2">The sequence shown here is derived from an EMBL/GenBank/DDBJ whole genome shotgun (WGS) entry which is preliminary data.</text>
</comment>
<dbReference type="PANTHER" id="PTHR34488">
    <property type="entry name" value="SI:CH211-245H14.1-RELATED"/>
    <property type="match status" value="1"/>
</dbReference>
<keyword evidence="3" id="KW-1185">Reference proteome</keyword>
<name>A0AAE0W1V5_9BIVA</name>
<evidence type="ECO:0000256" key="1">
    <source>
        <dbReference type="SAM" id="Coils"/>
    </source>
</evidence>
<dbReference type="PANTHER" id="PTHR34488:SF1">
    <property type="entry name" value="SI:CH211-245H14.1-RELATED"/>
    <property type="match status" value="1"/>
</dbReference>
<reference evidence="2" key="3">
    <citation type="submission" date="2023-05" db="EMBL/GenBank/DDBJ databases">
        <authorList>
            <person name="Smith C.H."/>
        </authorList>
    </citation>
    <scope>NUCLEOTIDE SEQUENCE</scope>
    <source>
        <strain evidence="2">CHS0354</strain>
        <tissue evidence="2">Mantle</tissue>
    </source>
</reference>
<keyword evidence="1" id="KW-0175">Coiled coil</keyword>
<sequence>MTSIFRSSKSNKAEGVPVEKIKRLQKSLQHAETLASALKENSSALISQIHSQTLTVQKLHQDLNSQKAGLVVAELHTPLTGESLRGGPDVTRDRNECKISDRGRQAQKQQAVTPTSAKPWENEDLWTNVDAHHKGRQQDLREIADDLLTSLLHNNQTVLMNQAKAIQGTVEAQIHWLQSCQEDVGSLLSPNLESSSNEPDKKFLEKYRAIENEKITLTKNNEVLEAANKNLQRDFRELKKKYDGLDKENNLLKSKLARFNPPSWGKQAPPKIQVKSQIYCPRKTELTDSIITELTSMLKSKMDLYSLELNIINCESTTEIVRSLPVIVICLYASRLGTDVSNALQKVPVGPNVAVLVLHHKDIHALPAQTSDKILTGDEYRNIGAIIDMAFLSQKGVYTCNMNDRGLEDLTNFIKTHSNK</sequence>
<reference evidence="2" key="2">
    <citation type="journal article" date="2021" name="Genome Biol. Evol.">
        <title>Developing a high-quality reference genome for a parasitic bivalve with doubly uniparental inheritance (Bivalvia: Unionida).</title>
        <authorList>
            <person name="Smith C.H."/>
        </authorList>
    </citation>
    <scope>NUCLEOTIDE SEQUENCE</scope>
    <source>
        <strain evidence="2">CHS0354</strain>
        <tissue evidence="2">Mantle</tissue>
    </source>
</reference>
<dbReference type="EMBL" id="JAEAOA010002037">
    <property type="protein sequence ID" value="KAK3597362.1"/>
    <property type="molecule type" value="Genomic_DNA"/>
</dbReference>